<evidence type="ECO:0000256" key="9">
    <source>
        <dbReference type="ARBA" id="ARBA00023136"/>
    </source>
</evidence>
<evidence type="ECO:0000256" key="7">
    <source>
        <dbReference type="ARBA" id="ARBA00022989"/>
    </source>
</evidence>
<evidence type="ECO:0000256" key="2">
    <source>
        <dbReference type="ARBA" id="ARBA00006003"/>
    </source>
</evidence>
<dbReference type="PANTHER" id="PTHR11987">
    <property type="entry name" value="ALPHA-2,8-SIALYLTRANSFERASE"/>
    <property type="match status" value="1"/>
</dbReference>
<organism evidence="12 13">
    <name type="scientific">Pycnococcus provasolii</name>
    <dbReference type="NCBI Taxonomy" id="41880"/>
    <lineage>
        <taxon>Eukaryota</taxon>
        <taxon>Viridiplantae</taxon>
        <taxon>Chlorophyta</taxon>
        <taxon>Pseudoscourfieldiophyceae</taxon>
        <taxon>Pseudoscourfieldiales</taxon>
        <taxon>Pycnococcaceae</taxon>
        <taxon>Pycnococcus</taxon>
    </lineage>
</organism>
<evidence type="ECO:0000256" key="6">
    <source>
        <dbReference type="ARBA" id="ARBA00022968"/>
    </source>
</evidence>
<comment type="similarity">
    <text evidence="2">Belongs to the glycosyltransferase 29 family.</text>
</comment>
<evidence type="ECO:0000256" key="10">
    <source>
        <dbReference type="ARBA" id="ARBA00023180"/>
    </source>
</evidence>
<comment type="subcellular location">
    <subcellularLocation>
        <location evidence="1">Golgi apparatus membrane</location>
        <topology evidence="1">Single-pass type II membrane protein</topology>
    </subcellularLocation>
</comment>
<reference evidence="12" key="1">
    <citation type="submission" date="2020-10" db="EMBL/GenBank/DDBJ databases">
        <title>Unveiling of a novel bifunctional photoreceptor, Dualchrome1, isolated from a cosmopolitan green alga.</title>
        <authorList>
            <person name="Suzuki S."/>
            <person name="Kawachi M."/>
        </authorList>
    </citation>
    <scope>NUCLEOTIDE SEQUENCE</scope>
    <source>
        <strain evidence="12">NIES 2893</strain>
    </source>
</reference>
<keyword evidence="9" id="KW-0472">Membrane</keyword>
<comment type="caution">
    <text evidence="12">The sequence shown here is derived from an EMBL/GenBank/DDBJ whole genome shotgun (WGS) entry which is preliminary data.</text>
</comment>
<evidence type="ECO:0000313" key="13">
    <source>
        <dbReference type="Proteomes" id="UP000660262"/>
    </source>
</evidence>
<keyword evidence="10" id="KW-0325">Glycoprotein</keyword>
<keyword evidence="13" id="KW-1185">Reference proteome</keyword>
<keyword evidence="5" id="KW-0812">Transmembrane</keyword>
<dbReference type="Proteomes" id="UP000660262">
    <property type="component" value="Unassembled WGS sequence"/>
</dbReference>
<feature type="chain" id="PRO_5032640073" evidence="11">
    <location>
        <begin position="24"/>
        <end position="507"/>
    </location>
</feature>
<dbReference type="InterPro" id="IPR050943">
    <property type="entry name" value="Glycosyltr_29_Sialyltrsf"/>
</dbReference>
<keyword evidence="4" id="KW-0808">Transferase</keyword>
<dbReference type="InterPro" id="IPR038578">
    <property type="entry name" value="GT29-like_sf"/>
</dbReference>
<dbReference type="GO" id="GO:0008373">
    <property type="term" value="F:sialyltransferase activity"/>
    <property type="evidence" value="ECO:0007669"/>
    <property type="project" value="InterPro"/>
</dbReference>
<feature type="signal peptide" evidence="11">
    <location>
        <begin position="1"/>
        <end position="23"/>
    </location>
</feature>
<dbReference type="EMBL" id="BNJQ01000040">
    <property type="protein sequence ID" value="GHP12257.1"/>
    <property type="molecule type" value="Genomic_DNA"/>
</dbReference>
<keyword evidence="7" id="KW-1133">Transmembrane helix</keyword>
<keyword evidence="3" id="KW-0328">Glycosyltransferase</keyword>
<name>A0A830I5A1_9CHLO</name>
<proteinExistence type="inferred from homology"/>
<keyword evidence="11" id="KW-0732">Signal</keyword>
<evidence type="ECO:0000256" key="8">
    <source>
        <dbReference type="ARBA" id="ARBA00023034"/>
    </source>
</evidence>
<dbReference type="PANTHER" id="PTHR11987:SF36">
    <property type="entry name" value="SIA-ALPHA-2,3-GAL-BETA-1,4-GLCNAC-R:ALPHA 2,8-SIALYLTRANSFERASE"/>
    <property type="match status" value="1"/>
</dbReference>
<dbReference type="GO" id="GO:0000139">
    <property type="term" value="C:Golgi membrane"/>
    <property type="evidence" value="ECO:0007669"/>
    <property type="project" value="UniProtKB-SubCell"/>
</dbReference>
<gene>
    <name evidence="12" type="ORF">PPROV_001098500</name>
</gene>
<evidence type="ECO:0000256" key="11">
    <source>
        <dbReference type="SAM" id="SignalP"/>
    </source>
</evidence>
<evidence type="ECO:0000256" key="1">
    <source>
        <dbReference type="ARBA" id="ARBA00004323"/>
    </source>
</evidence>
<protein>
    <submittedName>
        <fullName evidence="12">Uncharacterized protein</fullName>
    </submittedName>
</protein>
<dbReference type="OrthoDB" id="10264956at2759"/>
<dbReference type="Gene3D" id="3.90.1480.20">
    <property type="entry name" value="Glycosyl transferase family 29"/>
    <property type="match status" value="1"/>
</dbReference>
<evidence type="ECO:0000256" key="5">
    <source>
        <dbReference type="ARBA" id="ARBA00022692"/>
    </source>
</evidence>
<evidence type="ECO:0000256" key="3">
    <source>
        <dbReference type="ARBA" id="ARBA00022676"/>
    </source>
</evidence>
<dbReference type="AlphaFoldDB" id="A0A830I5A1"/>
<evidence type="ECO:0000256" key="4">
    <source>
        <dbReference type="ARBA" id="ARBA00022679"/>
    </source>
</evidence>
<dbReference type="InterPro" id="IPR001675">
    <property type="entry name" value="Glyco_trans_29"/>
</dbReference>
<keyword evidence="6" id="KW-0735">Signal-anchor</keyword>
<dbReference type="Pfam" id="PF00777">
    <property type="entry name" value="Glyco_transf_29"/>
    <property type="match status" value="1"/>
</dbReference>
<sequence>MLRVVFVVIISIVLVRNVDVALAYSGVFTEWGVGHGADDLLMTGEPAPASEAATARVMSLIQTRTSEMGEASAAPRTSSYAALAKHPFATLVKWYKIAKPEANPRLALDSGPDAPAVAQVSRDVKAKIANASYCTSLRAMVRRNTTAERNDVARDILQKLLPDGIFHVMAYKDTSAPVGELFVRLNENPAHKGDTTLEQLRLAARPASCAVVGNSGHLLKGKALGAHIDTNDVVIRMNAAPTNPRLAGRVGAKSTLRLLNKHWSRSYSDMVSKKSYMSHIVASALGSNATTADDVSPAMHEYLAKGGGGKSRGGSFCKPFCPLSVNETVVVARGDGNVKAGMRMLDDVLWRTMRGRAGLLPAAISGNARLAMRMLLALNGQSGNRPCVDSGPSRIKSLSTGIIATLLAGTICEGGVRLYGFGGLVGGGEAEYQYHGTRKGANTVDHDFGEENKVYRFLKSIGLVEFCGGSNAKGAGFCTRSKSASQLSSPSGAVPEYVFLESINKTI</sequence>
<keyword evidence="8" id="KW-0333">Golgi apparatus</keyword>
<accession>A0A830I5A1</accession>
<evidence type="ECO:0000313" key="12">
    <source>
        <dbReference type="EMBL" id="GHP12257.1"/>
    </source>
</evidence>